<name>A0A7T5UG04_9BACT</name>
<organism evidence="1 2">
    <name type="scientific">Micavibrio aeruginosavorus</name>
    <dbReference type="NCBI Taxonomy" id="349221"/>
    <lineage>
        <taxon>Bacteria</taxon>
        <taxon>Pseudomonadati</taxon>
        <taxon>Bdellovibrionota</taxon>
        <taxon>Bdellovibrionia</taxon>
        <taxon>Bdellovibrionales</taxon>
        <taxon>Pseudobdellovibrionaceae</taxon>
        <taxon>Micavibrio</taxon>
    </lineage>
</organism>
<proteinExistence type="predicted"/>
<gene>
    <name evidence="1" type="ORF">HYS17_09430</name>
</gene>
<dbReference type="Proteomes" id="UP000595362">
    <property type="component" value="Chromosome"/>
</dbReference>
<reference evidence="1 2" key="1">
    <citation type="submission" date="2020-07" db="EMBL/GenBank/DDBJ databases">
        <title>Huge and variable diversity of episymbiotic CPR bacteria and DPANN archaea in groundwater ecosystems.</title>
        <authorList>
            <person name="He C.Y."/>
            <person name="Keren R."/>
            <person name="Whittaker M."/>
            <person name="Farag I.F."/>
            <person name="Doudna J."/>
            <person name="Cate J.H.D."/>
            <person name="Banfield J.F."/>
        </authorList>
    </citation>
    <scope>NUCLEOTIDE SEQUENCE [LARGE SCALE GENOMIC DNA]</scope>
    <source>
        <strain evidence="1">NC_groundwater_70_Ag_B-0.1um_54_66</strain>
    </source>
</reference>
<evidence type="ECO:0000313" key="1">
    <source>
        <dbReference type="EMBL" id="QQG35719.1"/>
    </source>
</evidence>
<sequence length="59" mass="6001">MAQDHKRGSNSGLRTLFNSLVTVGGYFAGLATIGGPAGAVAAHDAKNHVCHSLHLRCGG</sequence>
<accession>A0A7T5UG04</accession>
<protein>
    <submittedName>
        <fullName evidence="1">Uncharacterized protein</fullName>
    </submittedName>
</protein>
<dbReference type="AlphaFoldDB" id="A0A7T5UG04"/>
<dbReference type="EMBL" id="CP066681">
    <property type="protein sequence ID" value="QQG35719.1"/>
    <property type="molecule type" value="Genomic_DNA"/>
</dbReference>
<evidence type="ECO:0000313" key="2">
    <source>
        <dbReference type="Proteomes" id="UP000595362"/>
    </source>
</evidence>